<dbReference type="EMBL" id="LR026964">
    <property type="protein sequence ID" value="VBB73696.1"/>
    <property type="molecule type" value="Genomic_DNA"/>
</dbReference>
<organism evidence="1 2">
    <name type="scientific">Podospora comata</name>
    <dbReference type="NCBI Taxonomy" id="48703"/>
    <lineage>
        <taxon>Eukaryota</taxon>
        <taxon>Fungi</taxon>
        <taxon>Dikarya</taxon>
        <taxon>Ascomycota</taxon>
        <taxon>Pezizomycotina</taxon>
        <taxon>Sordariomycetes</taxon>
        <taxon>Sordariomycetidae</taxon>
        <taxon>Sordariales</taxon>
        <taxon>Podosporaceae</taxon>
        <taxon>Podospora</taxon>
    </lineage>
</organism>
<keyword evidence="2" id="KW-1185">Reference proteome</keyword>
<evidence type="ECO:0000313" key="2">
    <source>
        <dbReference type="Proteomes" id="UP000280685"/>
    </source>
</evidence>
<evidence type="ECO:0000313" key="1">
    <source>
        <dbReference type="EMBL" id="VBB73696.1"/>
    </source>
</evidence>
<reference evidence="1" key="1">
    <citation type="submission" date="2018-02" db="EMBL/GenBank/DDBJ databases">
        <authorList>
            <person name="Silar P."/>
        </authorList>
    </citation>
    <scope>NUCLEOTIDE SEQUENCE [LARGE SCALE GENOMIC DNA]</scope>
    <source>
        <strain evidence="1">T</strain>
    </source>
</reference>
<accession>A0ABY6RZ87</accession>
<dbReference type="Gene3D" id="3.30.160.60">
    <property type="entry name" value="Classic Zinc Finger"/>
    <property type="match status" value="1"/>
</dbReference>
<evidence type="ECO:0008006" key="3">
    <source>
        <dbReference type="Google" id="ProtNLM"/>
    </source>
</evidence>
<dbReference type="Proteomes" id="UP000280685">
    <property type="component" value="Chromosome 1"/>
</dbReference>
<gene>
    <name evidence="1" type="ORF">PODCO_121116</name>
</gene>
<name>A0ABY6RZ87_PODCO</name>
<sequence length="463" mass="52054">MVDTSAYPVPPFAGDTHGYWLETRPHDESLGSRNVVDSPRPLNLPADLSVLTAGTSDYAGSYIIWPPGHRGHPNSPTSWYDWVAREHDCYECRRNSLGSHGQRPEGTQQLPQGTMAPLMEMLHPSFFASQPDAFSIIHAPFPETTYSFPAVQNNIGGIVSQLPRPQQHPPPEVQALPVAAFFQPSAPDYSHQAFQPTRHNPAQQHYQPHTIADMQQVVTPQHDSLASIDINPHPDPHYPTATPFNSPTTTTVTTDPFLSDLRPAPVPISLNNNAPQHPVPGPPIAPARRTNPPNAEERYQCALLLPSGQVCRAEFPRHWELDRHIDTLHIKSTRTTCHDCKPSQTRPDCWRRHWRRTHAVRFIEERGDSFFVGLLERQQERAGVGQAGTGQQKGEVALTRKKARRYNNVLGAVTIMGDDDGVLSEEEEIALDVWEAMKKNGRQGPLFEERKRAMRWYMREGRS</sequence>
<protein>
    <recommendedName>
        <fullName evidence="3">C2H2-type domain-containing protein</fullName>
    </recommendedName>
</protein>
<proteinExistence type="predicted"/>